<dbReference type="InterPro" id="IPR013762">
    <property type="entry name" value="Integrase-like_cat_sf"/>
</dbReference>
<dbReference type="SUPFAM" id="SSF56349">
    <property type="entry name" value="DNA breaking-rejoining enzymes"/>
    <property type="match status" value="1"/>
</dbReference>
<name>A0A7X3MDT0_9FIRM</name>
<evidence type="ECO:0000259" key="4">
    <source>
        <dbReference type="PROSITE" id="PS51898"/>
    </source>
</evidence>
<dbReference type="Proteomes" id="UP000460412">
    <property type="component" value="Unassembled WGS sequence"/>
</dbReference>
<dbReference type="InterPro" id="IPR050090">
    <property type="entry name" value="Tyrosine_recombinase_XerCD"/>
</dbReference>
<dbReference type="GO" id="GO:0015074">
    <property type="term" value="P:DNA integration"/>
    <property type="evidence" value="ECO:0007669"/>
    <property type="project" value="InterPro"/>
</dbReference>
<dbReference type="Pfam" id="PF00589">
    <property type="entry name" value="Phage_integrase"/>
    <property type="match status" value="1"/>
</dbReference>
<keyword evidence="6" id="KW-1185">Reference proteome</keyword>
<dbReference type="GO" id="GO:0003677">
    <property type="term" value="F:DNA binding"/>
    <property type="evidence" value="ECO:0007669"/>
    <property type="project" value="UniProtKB-KW"/>
</dbReference>
<evidence type="ECO:0000256" key="1">
    <source>
        <dbReference type="ARBA" id="ARBA00008857"/>
    </source>
</evidence>
<accession>A0A7X3MDT0</accession>
<evidence type="ECO:0000313" key="5">
    <source>
        <dbReference type="EMBL" id="MXP74496.1"/>
    </source>
</evidence>
<dbReference type="InterPro" id="IPR011010">
    <property type="entry name" value="DNA_brk_join_enz"/>
</dbReference>
<evidence type="ECO:0000313" key="6">
    <source>
        <dbReference type="Proteomes" id="UP000460412"/>
    </source>
</evidence>
<keyword evidence="3" id="KW-0233">DNA recombination</keyword>
<organism evidence="5 6">
    <name type="scientific">Sporofaciens musculi</name>
    <dbReference type="NCBI Taxonomy" id="2681861"/>
    <lineage>
        <taxon>Bacteria</taxon>
        <taxon>Bacillati</taxon>
        <taxon>Bacillota</taxon>
        <taxon>Clostridia</taxon>
        <taxon>Lachnospirales</taxon>
        <taxon>Lachnospiraceae</taxon>
        <taxon>Sporofaciens</taxon>
    </lineage>
</organism>
<feature type="domain" description="Tyr recombinase" evidence="4">
    <location>
        <begin position="1"/>
        <end position="176"/>
    </location>
</feature>
<evidence type="ECO:0000256" key="2">
    <source>
        <dbReference type="ARBA" id="ARBA00023125"/>
    </source>
</evidence>
<comment type="similarity">
    <text evidence="1">Belongs to the 'phage' integrase family.</text>
</comment>
<dbReference type="AlphaFoldDB" id="A0A7X3MDT0"/>
<comment type="caution">
    <text evidence="5">The sequence shown here is derived from an EMBL/GenBank/DDBJ whole genome shotgun (WGS) entry which is preliminary data.</text>
</comment>
<proteinExistence type="inferred from homology"/>
<dbReference type="Gene3D" id="1.10.443.10">
    <property type="entry name" value="Intergrase catalytic core"/>
    <property type="match status" value="1"/>
</dbReference>
<keyword evidence="2" id="KW-0238">DNA-binding</keyword>
<dbReference type="PROSITE" id="PS51898">
    <property type="entry name" value="TYR_RECOMBINASE"/>
    <property type="match status" value="1"/>
</dbReference>
<evidence type="ECO:0000256" key="3">
    <source>
        <dbReference type="ARBA" id="ARBA00023172"/>
    </source>
</evidence>
<reference evidence="5 6" key="1">
    <citation type="submission" date="2019-12" db="EMBL/GenBank/DDBJ databases">
        <title>Sporaefaciens musculi gen. nov., sp. nov., a novel bacterium isolated from the caecum of an obese mouse.</title>
        <authorList>
            <person name="Rasmussen T.S."/>
            <person name="Streidl T."/>
            <person name="Hitch T.C.A."/>
            <person name="Wortmann E."/>
            <person name="Deptula P."/>
            <person name="Hansen M."/>
            <person name="Nielsen D.S."/>
            <person name="Clavel T."/>
            <person name="Vogensen F.K."/>
        </authorList>
    </citation>
    <scope>NUCLEOTIDE SEQUENCE [LARGE SCALE GENOMIC DNA]</scope>
    <source>
        <strain evidence="5 6">WCA-9-b2</strain>
    </source>
</reference>
<dbReference type="PANTHER" id="PTHR30349">
    <property type="entry name" value="PHAGE INTEGRASE-RELATED"/>
    <property type="match status" value="1"/>
</dbReference>
<dbReference type="EMBL" id="WUQX01000001">
    <property type="protein sequence ID" value="MXP74496.1"/>
    <property type="molecule type" value="Genomic_DNA"/>
</dbReference>
<dbReference type="GO" id="GO:0006310">
    <property type="term" value="P:DNA recombination"/>
    <property type="evidence" value="ECO:0007669"/>
    <property type="project" value="UniProtKB-KW"/>
</dbReference>
<gene>
    <name evidence="5" type="ORF">GN277_03480</name>
</gene>
<dbReference type="InterPro" id="IPR002104">
    <property type="entry name" value="Integrase_catalytic"/>
</dbReference>
<dbReference type="PANTHER" id="PTHR30349:SF41">
    <property type="entry name" value="INTEGRASE_RECOMBINASE PROTEIN MJ0367-RELATED"/>
    <property type="match status" value="1"/>
</dbReference>
<dbReference type="RefSeq" id="WP_159749816.1">
    <property type="nucleotide sequence ID" value="NZ_WUQX01000001.1"/>
</dbReference>
<protein>
    <submittedName>
        <fullName evidence="5">Tyrosine-type recombinase/integrase</fullName>
    </submittedName>
</protein>
<sequence length="188" mass="22036">MSNEYPVLFRLIYLNGLRASEARLLSMDDVDPYAGTIVILDGKGNRDRIVYLSDDLTKLCREYISYLTAELGRKPSWVFPGIDPDKPVSYGSISSMFRRCWMNTSFASGCDRNPTTHCLRHAYVVKRINLWREQGLDFEHMLPYLSRFLGHKSFHDTYYYYHYVEEAAQTIRKRDTVTGRVIPEVMRR</sequence>